<accession>A0A914XW66</accession>
<protein>
    <submittedName>
        <fullName evidence="5">Uncharacterized protein</fullName>
    </submittedName>
</protein>
<dbReference type="InterPro" id="IPR023298">
    <property type="entry name" value="ATPase_P-typ_TM_dom_sf"/>
</dbReference>
<keyword evidence="3" id="KW-0472">Membrane</keyword>
<dbReference type="GO" id="GO:1990573">
    <property type="term" value="P:potassium ion import across plasma membrane"/>
    <property type="evidence" value="ECO:0007669"/>
    <property type="project" value="TreeGrafter"/>
</dbReference>
<dbReference type="PANTHER" id="PTHR43294">
    <property type="entry name" value="SODIUM/POTASSIUM-TRANSPORTING ATPASE SUBUNIT ALPHA"/>
    <property type="match status" value="1"/>
</dbReference>
<feature type="transmembrane region" description="Helical" evidence="3">
    <location>
        <begin position="20"/>
        <end position="43"/>
    </location>
</feature>
<keyword evidence="3" id="KW-0812">Transmembrane</keyword>
<keyword evidence="2" id="KW-1003">Cell membrane</keyword>
<dbReference type="GO" id="GO:0005391">
    <property type="term" value="F:P-type sodium:potassium-exchanging transporter activity"/>
    <property type="evidence" value="ECO:0007669"/>
    <property type="project" value="TreeGrafter"/>
</dbReference>
<proteinExistence type="predicted"/>
<dbReference type="Gene3D" id="1.20.1110.10">
    <property type="entry name" value="Calcium-transporting ATPase, transmembrane domain"/>
    <property type="match status" value="1"/>
</dbReference>
<evidence type="ECO:0000256" key="2">
    <source>
        <dbReference type="ARBA" id="ARBA00022475"/>
    </source>
</evidence>
<dbReference type="GO" id="GO:0036376">
    <property type="term" value="P:sodium ion export across plasma membrane"/>
    <property type="evidence" value="ECO:0007669"/>
    <property type="project" value="TreeGrafter"/>
</dbReference>
<dbReference type="GO" id="GO:0030007">
    <property type="term" value="P:intracellular potassium ion homeostasis"/>
    <property type="evidence" value="ECO:0007669"/>
    <property type="project" value="TreeGrafter"/>
</dbReference>
<evidence type="ECO:0000256" key="3">
    <source>
        <dbReference type="SAM" id="Phobius"/>
    </source>
</evidence>
<evidence type="ECO:0000256" key="1">
    <source>
        <dbReference type="ARBA" id="ARBA00004651"/>
    </source>
</evidence>
<dbReference type="AlphaFoldDB" id="A0A914XW66"/>
<dbReference type="PROSITE" id="PS51257">
    <property type="entry name" value="PROKAR_LIPOPROTEIN"/>
    <property type="match status" value="1"/>
</dbReference>
<sequence length="114" mass="12680">MKVPPRSPKTKLVSNNLLFYAYGFAGWPVAVGCFAAYLSVYMYHGIMPKDLLFTHEPYWDLTSDNLTTSTGMVIPASEQVIIRGQAAAAWQVTLVTTQRSRNDCATYTTKPRVA</sequence>
<keyword evidence="4" id="KW-1185">Reference proteome</keyword>
<evidence type="ECO:0000313" key="4">
    <source>
        <dbReference type="Proteomes" id="UP000887577"/>
    </source>
</evidence>
<name>A0A914XW66_9BILA</name>
<keyword evidence="3" id="KW-1133">Transmembrane helix</keyword>
<dbReference type="Proteomes" id="UP000887577">
    <property type="component" value="Unplaced"/>
</dbReference>
<reference evidence="5" key="1">
    <citation type="submission" date="2022-11" db="UniProtKB">
        <authorList>
            <consortium name="WormBaseParasite"/>
        </authorList>
    </citation>
    <scope>IDENTIFICATION</scope>
</reference>
<evidence type="ECO:0000313" key="5">
    <source>
        <dbReference type="WBParaSite" id="PSU_v2.g10026.t1"/>
    </source>
</evidence>
<comment type="subcellular location">
    <subcellularLocation>
        <location evidence="1">Cell membrane</location>
        <topology evidence="1">Multi-pass membrane protein</topology>
    </subcellularLocation>
</comment>
<organism evidence="4 5">
    <name type="scientific">Panagrolaimus superbus</name>
    <dbReference type="NCBI Taxonomy" id="310955"/>
    <lineage>
        <taxon>Eukaryota</taxon>
        <taxon>Metazoa</taxon>
        <taxon>Ecdysozoa</taxon>
        <taxon>Nematoda</taxon>
        <taxon>Chromadorea</taxon>
        <taxon>Rhabditida</taxon>
        <taxon>Tylenchina</taxon>
        <taxon>Panagrolaimomorpha</taxon>
        <taxon>Panagrolaimoidea</taxon>
        <taxon>Panagrolaimidae</taxon>
        <taxon>Panagrolaimus</taxon>
    </lineage>
</organism>
<dbReference type="GO" id="GO:0005886">
    <property type="term" value="C:plasma membrane"/>
    <property type="evidence" value="ECO:0007669"/>
    <property type="project" value="UniProtKB-SubCell"/>
</dbReference>
<dbReference type="SUPFAM" id="SSF81665">
    <property type="entry name" value="Calcium ATPase, transmembrane domain M"/>
    <property type="match status" value="1"/>
</dbReference>
<dbReference type="PANTHER" id="PTHR43294:SF21">
    <property type="entry name" value="CATION TRANSPORTING ATPASE"/>
    <property type="match status" value="1"/>
</dbReference>
<dbReference type="GO" id="GO:0006883">
    <property type="term" value="P:intracellular sodium ion homeostasis"/>
    <property type="evidence" value="ECO:0007669"/>
    <property type="project" value="TreeGrafter"/>
</dbReference>
<dbReference type="WBParaSite" id="PSU_v2.g10026.t1">
    <property type="protein sequence ID" value="PSU_v2.g10026.t1"/>
    <property type="gene ID" value="PSU_v2.g10026"/>
</dbReference>
<dbReference type="GO" id="GO:1902600">
    <property type="term" value="P:proton transmembrane transport"/>
    <property type="evidence" value="ECO:0007669"/>
    <property type="project" value="TreeGrafter"/>
</dbReference>
<dbReference type="InterPro" id="IPR050510">
    <property type="entry name" value="Cation_transp_ATPase_P-type"/>
</dbReference>